<gene>
    <name evidence="8" type="ORF">M0811_14831</name>
</gene>
<accession>A0A9Q0LTC2</accession>
<evidence type="ECO:0000259" key="7">
    <source>
        <dbReference type="Pfam" id="PF04108"/>
    </source>
</evidence>
<dbReference type="GO" id="GO:1990316">
    <property type="term" value="C:Atg1/ULK1 kinase complex"/>
    <property type="evidence" value="ECO:0007669"/>
    <property type="project" value="TreeGrafter"/>
</dbReference>
<evidence type="ECO:0000256" key="2">
    <source>
        <dbReference type="ARBA" id="ARBA00004623"/>
    </source>
</evidence>
<dbReference type="InterPro" id="IPR045326">
    <property type="entry name" value="ATG17-like_dom"/>
</dbReference>
<evidence type="ECO:0000313" key="9">
    <source>
        <dbReference type="Proteomes" id="UP001149090"/>
    </source>
</evidence>
<dbReference type="Pfam" id="PF04108">
    <property type="entry name" value="ATG17_like"/>
    <property type="match status" value="1"/>
</dbReference>
<keyword evidence="5" id="KW-0072">Autophagy</keyword>
<dbReference type="GO" id="GO:0030295">
    <property type="term" value="F:protein kinase activator activity"/>
    <property type="evidence" value="ECO:0007669"/>
    <property type="project" value="TreeGrafter"/>
</dbReference>
<comment type="subcellular location">
    <subcellularLocation>
        <location evidence="1">Cytoplasm</location>
    </subcellularLocation>
    <subcellularLocation>
        <location evidence="2">Preautophagosomal structure membrane</location>
        <topology evidence="2">Peripheral membrane protein</topology>
    </subcellularLocation>
</comment>
<organism evidence="8 9">
    <name type="scientific">Anaeramoeba ignava</name>
    <name type="common">Anaerobic marine amoeba</name>
    <dbReference type="NCBI Taxonomy" id="1746090"/>
    <lineage>
        <taxon>Eukaryota</taxon>
        <taxon>Metamonada</taxon>
        <taxon>Anaeramoebidae</taxon>
        <taxon>Anaeramoeba</taxon>
    </lineage>
</organism>
<comment type="caution">
    <text evidence="8">The sequence shown here is derived from an EMBL/GenBank/DDBJ whole genome shotgun (WGS) entry which is preliminary data.</text>
</comment>
<dbReference type="PANTHER" id="PTHR28005">
    <property type="entry name" value="AUTOPHAGY-RELATED PROTEIN 17"/>
    <property type="match status" value="1"/>
</dbReference>
<keyword evidence="6" id="KW-0472">Membrane</keyword>
<protein>
    <submittedName>
        <fullName evidence="8">Autophagy-related protein</fullName>
    </submittedName>
</protein>
<comment type="similarity">
    <text evidence="3">Belongs to the ATG17 family.</text>
</comment>
<dbReference type="GO" id="GO:0000045">
    <property type="term" value="P:autophagosome assembly"/>
    <property type="evidence" value="ECO:0007669"/>
    <property type="project" value="TreeGrafter"/>
</dbReference>
<dbReference type="AlphaFoldDB" id="A0A9Q0LTC2"/>
<dbReference type="GO" id="GO:0034045">
    <property type="term" value="C:phagophore assembly site membrane"/>
    <property type="evidence" value="ECO:0007669"/>
    <property type="project" value="UniProtKB-SubCell"/>
</dbReference>
<dbReference type="PANTHER" id="PTHR28005:SF1">
    <property type="entry name" value="AUTOPHAGY-RELATED PROTEIN 17"/>
    <property type="match status" value="1"/>
</dbReference>
<name>A0A9Q0LTC2_ANAIG</name>
<proteinExistence type="inferred from homology"/>
<evidence type="ECO:0000313" key="8">
    <source>
        <dbReference type="EMBL" id="KAJ5078647.1"/>
    </source>
</evidence>
<evidence type="ECO:0000256" key="6">
    <source>
        <dbReference type="ARBA" id="ARBA00023136"/>
    </source>
</evidence>
<evidence type="ECO:0000256" key="5">
    <source>
        <dbReference type="ARBA" id="ARBA00023006"/>
    </source>
</evidence>
<keyword evidence="9" id="KW-1185">Reference proteome</keyword>
<dbReference type="GO" id="GO:0034727">
    <property type="term" value="P:piecemeal microautophagy of the nucleus"/>
    <property type="evidence" value="ECO:0007669"/>
    <property type="project" value="TreeGrafter"/>
</dbReference>
<reference evidence="8" key="1">
    <citation type="submission" date="2022-10" db="EMBL/GenBank/DDBJ databases">
        <title>Novel sulphate-reducing endosymbionts in the free-living metamonad Anaeramoeba.</title>
        <authorList>
            <person name="Jerlstrom-Hultqvist J."/>
            <person name="Cepicka I."/>
            <person name="Gallot-Lavallee L."/>
            <person name="Salas-Leiva D."/>
            <person name="Curtis B.A."/>
            <person name="Zahonova K."/>
            <person name="Pipaliya S."/>
            <person name="Dacks J."/>
            <person name="Roger A.J."/>
        </authorList>
    </citation>
    <scope>NUCLEOTIDE SEQUENCE</scope>
    <source>
        <strain evidence="8">BMAN</strain>
    </source>
</reference>
<dbReference type="OrthoDB" id="1937984at2759"/>
<dbReference type="Proteomes" id="UP001149090">
    <property type="component" value="Unassembled WGS sequence"/>
</dbReference>
<dbReference type="GO" id="GO:0000422">
    <property type="term" value="P:autophagy of mitochondrion"/>
    <property type="evidence" value="ECO:0007669"/>
    <property type="project" value="TreeGrafter"/>
</dbReference>
<feature type="domain" description="Autophagy protein ATG17-like" evidence="7">
    <location>
        <begin position="7"/>
        <end position="242"/>
    </location>
</feature>
<evidence type="ECO:0000256" key="3">
    <source>
        <dbReference type="ARBA" id="ARBA00006259"/>
    </source>
</evidence>
<evidence type="ECO:0000256" key="1">
    <source>
        <dbReference type="ARBA" id="ARBA00004496"/>
    </source>
</evidence>
<evidence type="ECO:0000256" key="4">
    <source>
        <dbReference type="ARBA" id="ARBA00022490"/>
    </source>
</evidence>
<dbReference type="GO" id="GO:0060090">
    <property type="term" value="F:molecular adaptor activity"/>
    <property type="evidence" value="ECO:0007669"/>
    <property type="project" value="TreeGrafter"/>
</dbReference>
<keyword evidence="4" id="KW-0963">Cytoplasm</keyword>
<dbReference type="InterPro" id="IPR007240">
    <property type="entry name" value="Atg17"/>
</dbReference>
<dbReference type="EMBL" id="JAPDFW010000052">
    <property type="protein sequence ID" value="KAJ5078647.1"/>
    <property type="molecule type" value="Genomic_DNA"/>
</dbReference>
<sequence>MKSDIIYNELKQQYNIIEKHRQDNPLNFLELKIKFQKLGNQENLKQFQKDMEEIKQAFTIVSSHRDLILHIKNTVSISSSKEELNILQEEVPKLQKQIGVIDKQTELIQTKASKIENFKKTIINYEVDMNSAYIQSMNILSLIDKFSAYSQVKLRVFAQVEEEFAKYYQEAQDIIKELINLVTWYRLFLSAYEQLLREIVRRNQEFKRQLEIVNKCKEEFLLMYETEFRKRQYFYDFYGQYLPQQLCPSIYDFPTMFHIVPEDVENNLPSIELSYDSDNLENVNEINSTQLHHFQQQLQHMQLHSLLTPTPNFFMNQNKSNDQNYQ</sequence>